<dbReference type="AlphaFoldDB" id="A0A370TJY6"/>
<accession>A0A370TJY6</accession>
<organism evidence="2 3">
    <name type="scientific">Venustampulla echinocandica</name>
    <dbReference type="NCBI Taxonomy" id="2656787"/>
    <lineage>
        <taxon>Eukaryota</taxon>
        <taxon>Fungi</taxon>
        <taxon>Dikarya</taxon>
        <taxon>Ascomycota</taxon>
        <taxon>Pezizomycotina</taxon>
        <taxon>Leotiomycetes</taxon>
        <taxon>Helotiales</taxon>
        <taxon>Pleuroascaceae</taxon>
        <taxon>Venustampulla</taxon>
    </lineage>
</organism>
<dbReference type="GeneID" id="43599294"/>
<keyword evidence="3" id="KW-1185">Reference proteome</keyword>
<comment type="caution">
    <text evidence="2">The sequence shown here is derived from an EMBL/GenBank/DDBJ whole genome shotgun (WGS) entry which is preliminary data.</text>
</comment>
<sequence length="175" mass="20185">MSAPSSDQEHPPPPPPDESSSTMNSPDRNPLLDLEFTFSEPLVWRPFPRLELRLLRPPQPLGGWSLMELYKHSRELAGFVESASEVVKTAEAEKRAEDGDKGLGDLLSVQDRKHIEYIRRRHERVKRRYNRGKKNARKDGTSLIKRIASQRTLEKKGTTVRKDATIWKRGILEEY</sequence>
<dbReference type="Proteomes" id="UP000254866">
    <property type="component" value="Unassembled WGS sequence"/>
</dbReference>
<reference evidence="2 3" key="1">
    <citation type="journal article" date="2018" name="IMA Fungus">
        <title>IMA Genome-F 9: Draft genome sequence of Annulohypoxylon stygium, Aspergillus mulundensis, Berkeleyomyces basicola (syn. Thielaviopsis basicola), Ceratocystis smalleyi, two Cercospora beticola strains, Coleophoma cylindrospora, Fusarium fracticaudum, Phialophora cf. hyalina, and Morchella septimelata.</title>
        <authorList>
            <person name="Wingfield B.D."/>
            <person name="Bills G.F."/>
            <person name="Dong Y."/>
            <person name="Huang W."/>
            <person name="Nel W.J."/>
            <person name="Swalarsk-Parry B.S."/>
            <person name="Vaghefi N."/>
            <person name="Wilken P.M."/>
            <person name="An Z."/>
            <person name="de Beer Z.W."/>
            <person name="De Vos L."/>
            <person name="Chen L."/>
            <person name="Duong T.A."/>
            <person name="Gao Y."/>
            <person name="Hammerbacher A."/>
            <person name="Kikkert J.R."/>
            <person name="Li Y."/>
            <person name="Li H."/>
            <person name="Li K."/>
            <person name="Li Q."/>
            <person name="Liu X."/>
            <person name="Ma X."/>
            <person name="Naidoo K."/>
            <person name="Pethybridge S.J."/>
            <person name="Sun J."/>
            <person name="Steenkamp E.T."/>
            <person name="van der Nest M.A."/>
            <person name="van Wyk S."/>
            <person name="Wingfield M.J."/>
            <person name="Xiong C."/>
            <person name="Yue Q."/>
            <person name="Zhang X."/>
        </authorList>
    </citation>
    <scope>NUCLEOTIDE SEQUENCE [LARGE SCALE GENOMIC DNA]</scope>
    <source>
        <strain evidence="2 3">BP 5553</strain>
    </source>
</reference>
<dbReference type="EMBL" id="NPIC01000005">
    <property type="protein sequence ID" value="RDL35833.1"/>
    <property type="molecule type" value="Genomic_DNA"/>
</dbReference>
<protein>
    <submittedName>
        <fullName evidence="2">Uncharacterized protein</fullName>
    </submittedName>
</protein>
<dbReference type="RefSeq" id="XP_031868489.1">
    <property type="nucleotide sequence ID" value="XM_032015068.1"/>
</dbReference>
<gene>
    <name evidence="2" type="ORF">BP5553_06445</name>
</gene>
<name>A0A370TJY6_9HELO</name>
<feature type="region of interest" description="Disordered" evidence="1">
    <location>
        <begin position="1"/>
        <end position="32"/>
    </location>
</feature>
<evidence type="ECO:0000313" key="3">
    <source>
        <dbReference type="Proteomes" id="UP000254866"/>
    </source>
</evidence>
<evidence type="ECO:0000256" key="1">
    <source>
        <dbReference type="SAM" id="MobiDB-lite"/>
    </source>
</evidence>
<proteinExistence type="predicted"/>
<evidence type="ECO:0000313" key="2">
    <source>
        <dbReference type="EMBL" id="RDL35833.1"/>
    </source>
</evidence>